<feature type="domain" description="FAD-binding PCMH-type" evidence="4">
    <location>
        <begin position="2"/>
        <end position="183"/>
    </location>
</feature>
<keyword evidence="2" id="KW-0274">FAD</keyword>
<evidence type="ECO:0000313" key="5">
    <source>
        <dbReference type="EMBL" id="MFN6544086.1"/>
    </source>
</evidence>
<dbReference type="PANTHER" id="PTHR42659">
    <property type="entry name" value="XANTHINE DEHYDROGENASE SUBUNIT C-RELATED"/>
    <property type="match status" value="1"/>
</dbReference>
<dbReference type="InterPro" id="IPR016169">
    <property type="entry name" value="FAD-bd_PCMH_sub2"/>
</dbReference>
<accession>A0ABW9L807</accession>
<dbReference type="SUPFAM" id="SSF56176">
    <property type="entry name" value="FAD-binding/transporter-associated domain-like"/>
    <property type="match status" value="1"/>
</dbReference>
<dbReference type="Proteomes" id="UP001635816">
    <property type="component" value="Unassembled WGS sequence"/>
</dbReference>
<proteinExistence type="predicted"/>
<keyword evidence="6" id="KW-1185">Reference proteome</keyword>
<dbReference type="InterPro" id="IPR016166">
    <property type="entry name" value="FAD-bd_PCMH"/>
</dbReference>
<dbReference type="SUPFAM" id="SSF55447">
    <property type="entry name" value="CO dehydrogenase flavoprotein C-terminal domain-like"/>
    <property type="match status" value="1"/>
</dbReference>
<gene>
    <name evidence="5" type="ORF">ACK4CT_12930</name>
</gene>
<dbReference type="PANTHER" id="PTHR42659:SF2">
    <property type="entry name" value="XANTHINE DEHYDROGENASE SUBUNIT C-RELATED"/>
    <property type="match status" value="1"/>
</dbReference>
<protein>
    <submittedName>
        <fullName evidence="5">FAD binding domain-containing protein</fullName>
    </submittedName>
</protein>
<dbReference type="Gene3D" id="3.30.43.10">
    <property type="entry name" value="Uridine Diphospho-n-acetylenolpyruvylglucosamine Reductase, domain 2"/>
    <property type="match status" value="1"/>
</dbReference>
<dbReference type="Gene3D" id="3.30.390.50">
    <property type="entry name" value="CO dehydrogenase flavoprotein, C-terminal domain"/>
    <property type="match status" value="1"/>
</dbReference>
<dbReference type="PROSITE" id="PS51387">
    <property type="entry name" value="FAD_PCMH"/>
    <property type="match status" value="1"/>
</dbReference>
<dbReference type="SMART" id="SM01092">
    <property type="entry name" value="CO_deh_flav_C"/>
    <property type="match status" value="1"/>
</dbReference>
<dbReference type="InterPro" id="IPR051312">
    <property type="entry name" value="Diverse_Substr_Oxidored"/>
</dbReference>
<evidence type="ECO:0000259" key="4">
    <source>
        <dbReference type="PROSITE" id="PS51387"/>
    </source>
</evidence>
<evidence type="ECO:0000256" key="3">
    <source>
        <dbReference type="ARBA" id="ARBA00023002"/>
    </source>
</evidence>
<dbReference type="EMBL" id="JBKBDD010000004">
    <property type="protein sequence ID" value="MFN6544086.1"/>
    <property type="molecule type" value="Genomic_DNA"/>
</dbReference>
<dbReference type="InterPro" id="IPR036683">
    <property type="entry name" value="CO_DH_flav_C_dom_sf"/>
</dbReference>
<comment type="caution">
    <text evidence="5">The sequence shown here is derived from an EMBL/GenBank/DDBJ whole genome shotgun (WGS) entry which is preliminary data.</text>
</comment>
<evidence type="ECO:0000256" key="2">
    <source>
        <dbReference type="ARBA" id="ARBA00022827"/>
    </source>
</evidence>
<sequence length="295" mass="31581">MQVPGPFEYERATSVDHAVGLLDRLGEDARIVAGGHSLLPMMKLRIANPEYLVDINDLAAELGYISVLDVSSPLLVRVGAMVRHRQVLESDRLAAVCPIFRDAERVIADPVVRNRGTLGGSLCQADPAEDLTTVCRVLSAACLVHGPAGDREIPIDDFLVGSYETALAHNEMLIEVRIPVRHRTSSAYAKVERRVGDWAVTAAGAQVTLDNGSIAAARVGLTAVNADWDALRALSESLVGRPAVEETFADAGAAAAQACDPVSDMRGSADYKRHLASELTIRTLRASVERVRSAP</sequence>
<keyword evidence="3" id="KW-0560">Oxidoreductase</keyword>
<dbReference type="InterPro" id="IPR002346">
    <property type="entry name" value="Mopterin_DH_FAD-bd"/>
</dbReference>
<organism evidence="5 6">
    <name type="scientific">Mycolicibacterium nivoides</name>
    <dbReference type="NCBI Taxonomy" id="2487344"/>
    <lineage>
        <taxon>Bacteria</taxon>
        <taxon>Bacillati</taxon>
        <taxon>Actinomycetota</taxon>
        <taxon>Actinomycetes</taxon>
        <taxon>Mycobacteriales</taxon>
        <taxon>Mycobacteriaceae</taxon>
        <taxon>Mycolicibacterium</taxon>
    </lineage>
</organism>
<dbReference type="InterPro" id="IPR036318">
    <property type="entry name" value="FAD-bd_PCMH-like_sf"/>
</dbReference>
<dbReference type="Pfam" id="PF00941">
    <property type="entry name" value="FAD_binding_5"/>
    <property type="match status" value="1"/>
</dbReference>
<name>A0ABW9L807_9MYCO</name>
<dbReference type="RefSeq" id="WP_409543454.1">
    <property type="nucleotide sequence ID" value="NZ_JBKBDD010000004.1"/>
</dbReference>
<dbReference type="Pfam" id="PF03450">
    <property type="entry name" value="CO_deh_flav_C"/>
    <property type="match status" value="1"/>
</dbReference>
<dbReference type="InterPro" id="IPR005107">
    <property type="entry name" value="CO_DH_flav_C"/>
</dbReference>
<evidence type="ECO:0000313" key="6">
    <source>
        <dbReference type="Proteomes" id="UP001635816"/>
    </source>
</evidence>
<dbReference type="Gene3D" id="3.30.465.10">
    <property type="match status" value="1"/>
</dbReference>
<evidence type="ECO:0000256" key="1">
    <source>
        <dbReference type="ARBA" id="ARBA00022630"/>
    </source>
</evidence>
<reference evidence="5 6" key="1">
    <citation type="submission" date="2024-12" db="EMBL/GenBank/DDBJ databases">
        <title>The coexistence of Mycolicibacterium septicum and Mycolicibacterium nivoides in clinical samples.</title>
        <authorList>
            <person name="Wang C."/>
            <person name="Feng Y."/>
            <person name="Zong Z."/>
        </authorList>
    </citation>
    <scope>NUCLEOTIDE SEQUENCE [LARGE SCALE GENOMIC DNA]</scope>
    <source>
        <strain evidence="5 6">120309</strain>
    </source>
</reference>
<keyword evidence="1" id="KW-0285">Flavoprotein</keyword>
<dbReference type="InterPro" id="IPR016167">
    <property type="entry name" value="FAD-bd_PCMH_sub1"/>
</dbReference>